<feature type="signal peptide" evidence="1">
    <location>
        <begin position="1"/>
        <end position="18"/>
    </location>
</feature>
<protein>
    <submittedName>
        <fullName evidence="2">Uncharacterized protein</fullName>
    </submittedName>
</protein>
<sequence>MVWAVMGGVLLAPAGAMAGEGLPADVRAFVHDAGICQYLGGEIDSSLPPDRQKEIIRKSARYCTGIDRRQLRLGAKYAARPDIISRIDAYDFGNPK</sequence>
<dbReference type="AlphaFoldDB" id="A0A371YVX3"/>
<proteinExistence type="predicted"/>
<keyword evidence="3" id="KW-1185">Reference proteome</keyword>
<name>A0A371YVX3_9PROT</name>
<evidence type="ECO:0000256" key="1">
    <source>
        <dbReference type="SAM" id="SignalP"/>
    </source>
</evidence>
<gene>
    <name evidence="2" type="ORF">DY926_16945</name>
</gene>
<keyword evidence="1" id="KW-0732">Signal</keyword>
<accession>A0A371YVX3</accession>
<organism evidence="2 3">
    <name type="scientific">Komagataeibacter melaceti</name>
    <dbReference type="NCBI Taxonomy" id="2766577"/>
    <lineage>
        <taxon>Bacteria</taxon>
        <taxon>Pseudomonadati</taxon>
        <taxon>Pseudomonadota</taxon>
        <taxon>Alphaproteobacteria</taxon>
        <taxon>Acetobacterales</taxon>
        <taxon>Acetobacteraceae</taxon>
        <taxon>Komagataeibacter</taxon>
    </lineage>
</organism>
<evidence type="ECO:0000313" key="3">
    <source>
        <dbReference type="Proteomes" id="UP000262371"/>
    </source>
</evidence>
<evidence type="ECO:0000313" key="2">
    <source>
        <dbReference type="EMBL" id="RFD18396.1"/>
    </source>
</evidence>
<reference evidence="2 3" key="1">
    <citation type="submission" date="2018-08" db="EMBL/GenBank/DDBJ databases">
        <title>Komagataeibacter sp. AV 382.</title>
        <authorList>
            <person name="Skraban J."/>
            <person name="Trcek J."/>
        </authorList>
    </citation>
    <scope>NUCLEOTIDE SEQUENCE [LARGE SCALE GENOMIC DNA]</scope>
    <source>
        <strain evidence="2 3">AV 382</strain>
    </source>
</reference>
<dbReference type="Proteomes" id="UP000262371">
    <property type="component" value="Unassembled WGS sequence"/>
</dbReference>
<dbReference type="EMBL" id="QUWV01000247">
    <property type="protein sequence ID" value="RFD18396.1"/>
    <property type="molecule type" value="Genomic_DNA"/>
</dbReference>
<comment type="caution">
    <text evidence="2">The sequence shown here is derived from an EMBL/GenBank/DDBJ whole genome shotgun (WGS) entry which is preliminary data.</text>
</comment>
<feature type="chain" id="PRO_5016646937" evidence="1">
    <location>
        <begin position="19"/>
        <end position="96"/>
    </location>
</feature>